<reference evidence="2" key="1">
    <citation type="submission" date="2012-01" db="EMBL/GenBank/DDBJ databases">
        <title>Complete sequence of chromosome of Thermobacillus composti KWC4.</title>
        <authorList>
            <person name="Lucas S."/>
            <person name="Han J."/>
            <person name="Lapidus A."/>
            <person name="Cheng J.-F."/>
            <person name="Goodwin L."/>
            <person name="Pitluck S."/>
            <person name="Peters L."/>
            <person name="Ovchinnikova G."/>
            <person name="Teshima H."/>
            <person name="Detter J.C."/>
            <person name="Han C."/>
            <person name="Tapia R."/>
            <person name="Land M."/>
            <person name="Hauser L."/>
            <person name="Kyrpides N."/>
            <person name="Ivanova N."/>
            <person name="Pagani I."/>
            <person name="Anderson I."/>
            <person name="Woyke T."/>
        </authorList>
    </citation>
    <scope>NUCLEOTIDE SEQUENCE [LARGE SCALE GENOMIC DNA]</scope>
    <source>
        <strain evidence="2">DSM 18247 / JCM 13945 / KWC4</strain>
    </source>
</reference>
<gene>
    <name evidence="1" type="ordered locus">Theco_1960</name>
</gene>
<evidence type="ECO:0000313" key="2">
    <source>
        <dbReference type="Proteomes" id="UP000010795"/>
    </source>
</evidence>
<dbReference type="OrthoDB" id="6443639at2"/>
<dbReference type="AlphaFoldDB" id="L0EE40"/>
<dbReference type="Proteomes" id="UP000010795">
    <property type="component" value="Chromosome"/>
</dbReference>
<dbReference type="KEGG" id="tco:Theco_1960"/>
<protein>
    <submittedName>
        <fullName evidence="1">Uncharacterized protein</fullName>
    </submittedName>
</protein>
<proteinExistence type="predicted"/>
<dbReference type="eggNOG" id="ENOG5032F2H">
    <property type="taxonomic scope" value="Bacteria"/>
</dbReference>
<accession>L0EE40</accession>
<name>L0EE40_THECK</name>
<dbReference type="RefSeq" id="WP_015254828.1">
    <property type="nucleotide sequence ID" value="NC_019897.1"/>
</dbReference>
<organism evidence="1 2">
    <name type="scientific">Thermobacillus composti (strain DSM 18247 / JCM 13945 / KWC4)</name>
    <dbReference type="NCBI Taxonomy" id="717605"/>
    <lineage>
        <taxon>Bacteria</taxon>
        <taxon>Bacillati</taxon>
        <taxon>Bacillota</taxon>
        <taxon>Bacilli</taxon>
        <taxon>Bacillales</taxon>
        <taxon>Paenibacillaceae</taxon>
        <taxon>Thermobacillus</taxon>
    </lineage>
</organism>
<dbReference type="HOGENOM" id="CLU_1585695_0_0_9"/>
<dbReference type="EMBL" id="CP003255">
    <property type="protein sequence ID" value="AGA58082.1"/>
    <property type="molecule type" value="Genomic_DNA"/>
</dbReference>
<keyword evidence="2" id="KW-1185">Reference proteome</keyword>
<evidence type="ECO:0000313" key="1">
    <source>
        <dbReference type="EMBL" id="AGA58082.1"/>
    </source>
</evidence>
<sequence length="168" mass="19474">MIRIAVYTIAAAIVLLAIPVVASLGEYTRAKTMYDDDSRFIRELSVIALTADQFVMAEAADFEWDTLYIFGPYTTRKEMEEQIGTTWYNSYSDYLKRRTPFGRHPIEDDSLQKLVFVRDGKVVLDATVSRSIVDFTWMDKTRFSRAEARFELRHEHGWSTALWRGLLA</sequence>